<dbReference type="GO" id="GO:0008270">
    <property type="term" value="F:zinc ion binding"/>
    <property type="evidence" value="ECO:0007669"/>
    <property type="project" value="UniProtKB-UniRule"/>
</dbReference>
<dbReference type="Proteomes" id="UP000054549">
    <property type="component" value="Unassembled WGS sequence"/>
</dbReference>
<evidence type="ECO:0000256" key="3">
    <source>
        <dbReference type="ARBA" id="ARBA00005812"/>
    </source>
</evidence>
<dbReference type="Pfam" id="PF01116">
    <property type="entry name" value="F_bP_aldolase"/>
    <property type="match status" value="1"/>
</dbReference>
<evidence type="ECO:0000313" key="10">
    <source>
        <dbReference type="EMBL" id="KIL54662.1"/>
    </source>
</evidence>
<dbReference type="EC" id="4.1.2.13" evidence="4 9"/>
<evidence type="ECO:0000256" key="5">
    <source>
        <dbReference type="ARBA" id="ARBA00022723"/>
    </source>
</evidence>
<dbReference type="InterPro" id="IPR013785">
    <property type="entry name" value="Aldolase_TIM"/>
</dbReference>
<dbReference type="EMBL" id="KN818668">
    <property type="protein sequence ID" value="KIL54662.1"/>
    <property type="molecule type" value="Genomic_DNA"/>
</dbReference>
<dbReference type="GO" id="GO:0004332">
    <property type="term" value="F:fructose-bisphosphate aldolase activity"/>
    <property type="evidence" value="ECO:0007669"/>
    <property type="project" value="UniProtKB-EC"/>
</dbReference>
<dbReference type="UniPathway" id="UPA00109">
    <property type="reaction ID" value="UER00183"/>
</dbReference>
<dbReference type="AlphaFoldDB" id="A0A0C2W0M9"/>
<evidence type="ECO:0000313" key="11">
    <source>
        <dbReference type="Proteomes" id="UP000054549"/>
    </source>
</evidence>
<evidence type="ECO:0000256" key="4">
    <source>
        <dbReference type="ARBA" id="ARBA00013068"/>
    </source>
</evidence>
<gene>
    <name evidence="10" type="ORF">M378DRAFT_18681</name>
</gene>
<dbReference type="InterPro" id="IPR000771">
    <property type="entry name" value="FBA_II"/>
</dbReference>
<dbReference type="SUPFAM" id="SSF51569">
    <property type="entry name" value="Aldolase"/>
    <property type="match status" value="1"/>
</dbReference>
<dbReference type="GO" id="GO:0005829">
    <property type="term" value="C:cytosol"/>
    <property type="evidence" value="ECO:0007669"/>
    <property type="project" value="TreeGrafter"/>
</dbReference>
<evidence type="ECO:0000256" key="2">
    <source>
        <dbReference type="ARBA" id="ARBA00004714"/>
    </source>
</evidence>
<keyword evidence="7 9" id="KW-0324">Glycolysis</keyword>
<proteinExistence type="inferred from homology"/>
<name>A0A0C2W0M9_AMAMK</name>
<dbReference type="InParanoid" id="A0A0C2W0M9"/>
<comment type="catalytic activity">
    <reaction evidence="1 9">
        <text>beta-D-fructose 1,6-bisphosphate = D-glyceraldehyde 3-phosphate + dihydroxyacetone phosphate</text>
        <dbReference type="Rhea" id="RHEA:14729"/>
        <dbReference type="ChEBI" id="CHEBI:32966"/>
        <dbReference type="ChEBI" id="CHEBI:57642"/>
        <dbReference type="ChEBI" id="CHEBI:59776"/>
        <dbReference type="EC" id="4.1.2.13"/>
    </reaction>
</comment>
<keyword evidence="5 9" id="KW-0479">Metal-binding</keyword>
<comment type="pathway">
    <text evidence="2 9">Carbohydrate degradation; glycolysis; D-glyceraldehyde 3-phosphate and glycerone phosphate from D-glucose: step 4/4.</text>
</comment>
<dbReference type="PANTHER" id="PTHR30559">
    <property type="entry name" value="FRUCTOSE-BISPHOSPHATE ALDOLASE CLASS 2"/>
    <property type="match status" value="1"/>
</dbReference>
<dbReference type="GO" id="GO:0006094">
    <property type="term" value="P:gluconeogenesis"/>
    <property type="evidence" value="ECO:0007669"/>
    <property type="project" value="TreeGrafter"/>
</dbReference>
<evidence type="ECO:0000256" key="9">
    <source>
        <dbReference type="RuleBase" id="RU366023"/>
    </source>
</evidence>
<dbReference type="HOGENOM" id="CLU_1740035_0_0_1"/>
<reference evidence="10 11" key="1">
    <citation type="submission" date="2014-04" db="EMBL/GenBank/DDBJ databases">
        <title>Evolutionary Origins and Diversification of the Mycorrhizal Mutualists.</title>
        <authorList>
            <consortium name="DOE Joint Genome Institute"/>
            <consortium name="Mycorrhizal Genomics Consortium"/>
            <person name="Kohler A."/>
            <person name="Kuo A."/>
            <person name="Nagy L.G."/>
            <person name="Floudas D."/>
            <person name="Copeland A."/>
            <person name="Barry K.W."/>
            <person name="Cichocki N."/>
            <person name="Veneault-Fourrey C."/>
            <person name="LaButti K."/>
            <person name="Lindquist E.A."/>
            <person name="Lipzen A."/>
            <person name="Lundell T."/>
            <person name="Morin E."/>
            <person name="Murat C."/>
            <person name="Riley R."/>
            <person name="Ohm R."/>
            <person name="Sun H."/>
            <person name="Tunlid A."/>
            <person name="Henrissat B."/>
            <person name="Grigoriev I.V."/>
            <person name="Hibbett D.S."/>
            <person name="Martin F."/>
        </authorList>
    </citation>
    <scope>NUCLEOTIDE SEQUENCE [LARGE SCALE GENOMIC DNA]</scope>
    <source>
        <strain evidence="10 11">Koide BX008</strain>
    </source>
</reference>
<accession>A0A0C2W0M9</accession>
<evidence type="ECO:0000256" key="1">
    <source>
        <dbReference type="ARBA" id="ARBA00000441"/>
    </source>
</evidence>
<comment type="similarity">
    <text evidence="3 9">Belongs to the class II fructose-bisphosphate aldolase family.</text>
</comment>
<dbReference type="Gene3D" id="3.20.20.70">
    <property type="entry name" value="Aldolase class I"/>
    <property type="match status" value="2"/>
</dbReference>
<evidence type="ECO:0000256" key="7">
    <source>
        <dbReference type="ARBA" id="ARBA00023152"/>
    </source>
</evidence>
<dbReference type="InterPro" id="IPR006411">
    <property type="entry name" value="Fruct_bisP_bact"/>
</dbReference>
<evidence type="ECO:0000256" key="6">
    <source>
        <dbReference type="ARBA" id="ARBA00022833"/>
    </source>
</evidence>
<dbReference type="PROSITE" id="PS00806">
    <property type="entry name" value="ALDOLASE_CLASS_II_2"/>
    <property type="match status" value="1"/>
</dbReference>
<protein>
    <recommendedName>
        <fullName evidence="4 9">Fructose-bisphosphate aldolase</fullName>
        <shortName evidence="9">FBP aldolase</shortName>
        <ecNumber evidence="4 9">4.1.2.13</ecNumber>
    </recommendedName>
</protein>
<dbReference type="GO" id="GO:0006096">
    <property type="term" value="P:glycolytic process"/>
    <property type="evidence" value="ECO:0007669"/>
    <property type="project" value="UniProtKB-UniPathway"/>
</dbReference>
<organism evidence="10 11">
    <name type="scientific">Amanita muscaria (strain Koide BX008)</name>
    <dbReference type="NCBI Taxonomy" id="946122"/>
    <lineage>
        <taxon>Eukaryota</taxon>
        <taxon>Fungi</taxon>
        <taxon>Dikarya</taxon>
        <taxon>Basidiomycota</taxon>
        <taxon>Agaricomycotina</taxon>
        <taxon>Agaricomycetes</taxon>
        <taxon>Agaricomycetidae</taxon>
        <taxon>Agaricales</taxon>
        <taxon>Pluteineae</taxon>
        <taxon>Amanitaceae</taxon>
        <taxon>Amanita</taxon>
    </lineage>
</organism>
<comment type="cofactor">
    <cofactor evidence="9">
        <name>Zn(2+)</name>
        <dbReference type="ChEBI" id="CHEBI:29105"/>
    </cofactor>
    <text evidence="9">Binds 2 Zn(2+) ions per subunit. One is catalytic and the other provides a structural contribution.</text>
</comment>
<keyword evidence="6 9" id="KW-0862">Zinc</keyword>
<comment type="function">
    <text evidence="9">Catalyzes the aldol condensation of dihydroxyacetone phosphate (DHAP or glycerone-phosphate) with glyceraldehyde 3-phosphate (G3P) to form fructose 1,6-bisphosphate (FBP) in gluconeogenesis and the reverse reaction in glycolysis.</text>
</comment>
<evidence type="ECO:0000256" key="8">
    <source>
        <dbReference type="ARBA" id="ARBA00023239"/>
    </source>
</evidence>
<sequence>MAPLGIWLEMEVGITGGEEDGVDNTGVDNASLYTQPADVGDVYKALDPTAPTSVLRLRLETVIKSNPELVIRCLIFHGGSGSTEQEIKEAFSDGVVKMNIDTLLTPNTCTVVHAFCPRAGYTLRNKLLPEYDVGLDGSRGCRMHIGRVTP</sequence>
<dbReference type="PANTHER" id="PTHR30559:SF0">
    <property type="entry name" value="FRUCTOSE-BISPHOSPHATE ALDOLASE"/>
    <property type="match status" value="1"/>
</dbReference>
<dbReference type="STRING" id="946122.A0A0C2W0M9"/>
<keyword evidence="8 9" id="KW-0456">Lyase</keyword>
<keyword evidence="11" id="KW-1185">Reference proteome</keyword>